<protein>
    <submittedName>
        <fullName evidence="2">Uncharacterized protein</fullName>
    </submittedName>
</protein>
<gene>
    <name evidence="2" type="ORF">TBK1r_30930</name>
</gene>
<accession>A0ABX5XQ68</accession>
<feature type="compositionally biased region" description="Polar residues" evidence="1">
    <location>
        <begin position="106"/>
        <end position="122"/>
    </location>
</feature>
<keyword evidence="3" id="KW-1185">Reference proteome</keyword>
<feature type="compositionally biased region" description="Low complexity" evidence="1">
    <location>
        <begin position="29"/>
        <end position="45"/>
    </location>
</feature>
<dbReference type="RefSeq" id="WP_145212006.1">
    <property type="nucleotide sequence ID" value="NZ_CP036432.1"/>
</dbReference>
<dbReference type="EMBL" id="CP036432">
    <property type="protein sequence ID" value="QDV84148.1"/>
    <property type="molecule type" value="Genomic_DNA"/>
</dbReference>
<evidence type="ECO:0000313" key="2">
    <source>
        <dbReference type="EMBL" id="QDV84148.1"/>
    </source>
</evidence>
<dbReference type="Proteomes" id="UP000318081">
    <property type="component" value="Chromosome"/>
</dbReference>
<evidence type="ECO:0000256" key="1">
    <source>
        <dbReference type="SAM" id="MobiDB-lite"/>
    </source>
</evidence>
<organism evidence="2 3">
    <name type="scientific">Stieleria magnilauensis</name>
    <dbReference type="NCBI Taxonomy" id="2527963"/>
    <lineage>
        <taxon>Bacteria</taxon>
        <taxon>Pseudomonadati</taxon>
        <taxon>Planctomycetota</taxon>
        <taxon>Planctomycetia</taxon>
        <taxon>Pirellulales</taxon>
        <taxon>Pirellulaceae</taxon>
        <taxon>Stieleria</taxon>
    </lineage>
</organism>
<name>A0ABX5XQ68_9BACT</name>
<sequence>MSRLTYDRSNETAMIADIARQVIRRLRESGSPGSAASASTTSAPAGPSPVGGEKLITIATLDRYASTGQILAVEGAVITPAAREEAAQRGIQIQFAASGVASPSITSSSNAANAQADTSPPTEMQLPDSLGNQLARRGITLPAGVEILWTDEPAAEVYRRCSGGQRAAMVSALSDVERFAAELSPNVWVLDRQKLNLVAAVNVAARIARCSATGSSAVPQTSGGSR</sequence>
<feature type="region of interest" description="Disordered" evidence="1">
    <location>
        <begin position="106"/>
        <end position="128"/>
    </location>
</feature>
<reference evidence="2 3" key="1">
    <citation type="submission" date="2019-02" db="EMBL/GenBank/DDBJ databases">
        <title>Deep-cultivation of Planctomycetes and their phenomic and genomic characterization uncovers novel biology.</title>
        <authorList>
            <person name="Wiegand S."/>
            <person name="Jogler M."/>
            <person name="Boedeker C."/>
            <person name="Pinto D."/>
            <person name="Vollmers J."/>
            <person name="Rivas-Marin E."/>
            <person name="Kohn T."/>
            <person name="Peeters S.H."/>
            <person name="Heuer A."/>
            <person name="Rast P."/>
            <person name="Oberbeckmann S."/>
            <person name="Bunk B."/>
            <person name="Jeske O."/>
            <person name="Meyerdierks A."/>
            <person name="Storesund J.E."/>
            <person name="Kallscheuer N."/>
            <person name="Luecker S."/>
            <person name="Lage O.M."/>
            <person name="Pohl T."/>
            <person name="Merkel B.J."/>
            <person name="Hornburger P."/>
            <person name="Mueller R.-W."/>
            <person name="Bruemmer F."/>
            <person name="Labrenz M."/>
            <person name="Spormann A.M."/>
            <person name="Op den Camp H."/>
            <person name="Overmann J."/>
            <person name="Amann R."/>
            <person name="Jetten M.S.M."/>
            <person name="Mascher T."/>
            <person name="Medema M.H."/>
            <person name="Devos D.P."/>
            <person name="Kaster A.-K."/>
            <person name="Ovreas L."/>
            <person name="Rohde M."/>
            <person name="Galperin M.Y."/>
            <person name="Jogler C."/>
        </authorList>
    </citation>
    <scope>NUCLEOTIDE SEQUENCE [LARGE SCALE GENOMIC DNA]</scope>
    <source>
        <strain evidence="2 3">TBK1r</strain>
    </source>
</reference>
<feature type="region of interest" description="Disordered" evidence="1">
    <location>
        <begin position="27"/>
        <end position="50"/>
    </location>
</feature>
<evidence type="ECO:0000313" key="3">
    <source>
        <dbReference type="Proteomes" id="UP000318081"/>
    </source>
</evidence>
<proteinExistence type="predicted"/>